<dbReference type="AlphaFoldDB" id="A0AAE0Y177"/>
<gene>
    <name evidence="1" type="ORF">RRG08_060075</name>
</gene>
<dbReference type="EMBL" id="JAWDGP010007194">
    <property type="protein sequence ID" value="KAK3728288.1"/>
    <property type="molecule type" value="Genomic_DNA"/>
</dbReference>
<comment type="caution">
    <text evidence="1">The sequence shown here is derived from an EMBL/GenBank/DDBJ whole genome shotgun (WGS) entry which is preliminary data.</text>
</comment>
<proteinExistence type="predicted"/>
<sequence>MTENSSVVNSEENSRVGLEIFSEHSKHPDPVKADRVWTIDISALSRTSRVNLSSIMADGQGSSWANARSELDDGHC</sequence>
<protein>
    <submittedName>
        <fullName evidence="1">Uncharacterized protein</fullName>
    </submittedName>
</protein>
<name>A0AAE0Y177_9GAST</name>
<dbReference type="Proteomes" id="UP001283361">
    <property type="component" value="Unassembled WGS sequence"/>
</dbReference>
<keyword evidence="2" id="KW-1185">Reference proteome</keyword>
<reference evidence="1" key="1">
    <citation type="journal article" date="2023" name="G3 (Bethesda)">
        <title>A reference genome for the long-term kleptoplast-retaining sea slug Elysia crispata morphotype clarki.</title>
        <authorList>
            <person name="Eastman K.E."/>
            <person name="Pendleton A.L."/>
            <person name="Shaikh M.A."/>
            <person name="Suttiyut T."/>
            <person name="Ogas R."/>
            <person name="Tomko P."/>
            <person name="Gavelis G."/>
            <person name="Widhalm J.R."/>
            <person name="Wisecaver J.H."/>
        </authorList>
    </citation>
    <scope>NUCLEOTIDE SEQUENCE</scope>
    <source>
        <strain evidence="1">ECLA1</strain>
    </source>
</reference>
<evidence type="ECO:0000313" key="2">
    <source>
        <dbReference type="Proteomes" id="UP001283361"/>
    </source>
</evidence>
<organism evidence="1 2">
    <name type="scientific">Elysia crispata</name>
    <name type="common">lettuce slug</name>
    <dbReference type="NCBI Taxonomy" id="231223"/>
    <lineage>
        <taxon>Eukaryota</taxon>
        <taxon>Metazoa</taxon>
        <taxon>Spiralia</taxon>
        <taxon>Lophotrochozoa</taxon>
        <taxon>Mollusca</taxon>
        <taxon>Gastropoda</taxon>
        <taxon>Heterobranchia</taxon>
        <taxon>Euthyneura</taxon>
        <taxon>Panpulmonata</taxon>
        <taxon>Sacoglossa</taxon>
        <taxon>Placobranchoidea</taxon>
        <taxon>Plakobranchidae</taxon>
        <taxon>Elysia</taxon>
    </lineage>
</organism>
<evidence type="ECO:0000313" key="1">
    <source>
        <dbReference type="EMBL" id="KAK3728288.1"/>
    </source>
</evidence>
<accession>A0AAE0Y177</accession>